<keyword evidence="14" id="KW-1185">Reference proteome</keyword>
<keyword evidence="6" id="KW-0378">Hydrolase</keyword>
<keyword evidence="4 11" id="KW-0812">Transmembrane</keyword>
<dbReference type="Gene3D" id="3.30.2010.10">
    <property type="entry name" value="Metalloproteases ('zincins'), catalytic domain"/>
    <property type="match status" value="1"/>
</dbReference>
<keyword evidence="2" id="KW-1003">Cell membrane</keyword>
<evidence type="ECO:0000256" key="5">
    <source>
        <dbReference type="ARBA" id="ARBA00022723"/>
    </source>
</evidence>
<evidence type="ECO:0000256" key="6">
    <source>
        <dbReference type="ARBA" id="ARBA00022801"/>
    </source>
</evidence>
<sequence>MRFFEHQAQARRWSRRLVWLYLAAVVVMVVLTTLLLALSLPWWRVPPEQAWLWRRSAAFFGWSAFAVVVLVLGGTVYKLHKLSRGGTVVAEELGGQRLLAANADAAQRRLLNVVEEMALAAGLPLPRVYVLPEYGINAFAAGLHRRDAVIGITQGALQALNRDELQAVVAHEFSHILNGDMRLNMHLTGLLHGLMMIGLVGHWLVLGPRRSHKVREEDDAAQGWFVFGWFGVLLGLGLMVLGGVGTLLAGWIQAAVSRQREYLADASAVQFTRQKDGLVGALHKIGSRQKQHWYAWQANEYAHFMFDAVNEDDWLTRLSATHPPTLKRIARLDAQAARQLATELARAETGTGAEGYRGWLGFGSSDNGGDGQPLQSPWLQPLGEMPPPLQTAEQRVLDEVMRIHPEHMAYAAWLRQSLPAAWYTASQDAEQAQALLCALLLSADAAVAERQQTAIAKHQYGLSLRVAALQARRQGLQAAHALPLVDLALPALARLPESEWQALQSLLKQLMLADQTLSLHEWCVWTVLQAHLRAHRHTAALTWAEGAADAAQVLAWAVSLNGDGQLAEQAYAQAAAESALPPSAPPRRLAALQSALTRLDGLPIADKAQLLQMVLNAIQADGRIDVAERELMRAIAANLRCPMPPLLAQVVP</sequence>
<dbReference type="InterPro" id="IPR029024">
    <property type="entry name" value="TerB-like"/>
</dbReference>
<organism evidence="13 14">
    <name type="scientific">Paralysiella testudinis</name>
    <dbReference type="NCBI Taxonomy" id="2809020"/>
    <lineage>
        <taxon>Bacteria</taxon>
        <taxon>Pseudomonadati</taxon>
        <taxon>Pseudomonadota</taxon>
        <taxon>Betaproteobacteria</taxon>
        <taxon>Neisseriales</taxon>
        <taxon>Neisseriaceae</taxon>
        <taxon>Paralysiella</taxon>
    </lineage>
</organism>
<dbReference type="GO" id="GO:0004222">
    <property type="term" value="F:metalloendopeptidase activity"/>
    <property type="evidence" value="ECO:0007669"/>
    <property type="project" value="InterPro"/>
</dbReference>
<evidence type="ECO:0000313" key="14">
    <source>
        <dbReference type="Proteomes" id="UP000653156"/>
    </source>
</evidence>
<keyword evidence="3" id="KW-0645">Protease</keyword>
<dbReference type="KEGG" id="ptes:JQU52_11830"/>
<dbReference type="SUPFAM" id="SSF158682">
    <property type="entry name" value="TerB-like"/>
    <property type="match status" value="1"/>
</dbReference>
<feature type="domain" description="Peptidase M48" evidence="12">
    <location>
        <begin position="106"/>
        <end position="334"/>
    </location>
</feature>
<feature type="transmembrane region" description="Helical" evidence="11">
    <location>
        <begin position="226"/>
        <end position="252"/>
    </location>
</feature>
<keyword evidence="10 11" id="KW-0472">Membrane</keyword>
<evidence type="ECO:0000256" key="7">
    <source>
        <dbReference type="ARBA" id="ARBA00022833"/>
    </source>
</evidence>
<dbReference type="GO" id="GO:0006508">
    <property type="term" value="P:proteolysis"/>
    <property type="evidence" value="ECO:0007669"/>
    <property type="project" value="UniProtKB-KW"/>
</dbReference>
<dbReference type="PANTHER" id="PTHR43221">
    <property type="entry name" value="PROTEASE HTPX"/>
    <property type="match status" value="1"/>
</dbReference>
<keyword evidence="9" id="KW-0482">Metalloprotease</keyword>
<protein>
    <submittedName>
        <fullName evidence="13">M48 family metallopeptidase</fullName>
    </submittedName>
</protein>
<evidence type="ECO:0000256" key="8">
    <source>
        <dbReference type="ARBA" id="ARBA00022989"/>
    </source>
</evidence>
<dbReference type="GO" id="GO:0046872">
    <property type="term" value="F:metal ion binding"/>
    <property type="evidence" value="ECO:0007669"/>
    <property type="project" value="UniProtKB-KW"/>
</dbReference>
<evidence type="ECO:0000256" key="2">
    <source>
        <dbReference type="ARBA" id="ARBA00022475"/>
    </source>
</evidence>
<comment type="cofactor">
    <cofactor evidence="1">
        <name>Zn(2+)</name>
        <dbReference type="ChEBI" id="CHEBI:29105"/>
    </cofactor>
</comment>
<evidence type="ECO:0000256" key="10">
    <source>
        <dbReference type="ARBA" id="ARBA00023136"/>
    </source>
</evidence>
<keyword evidence="8 11" id="KW-1133">Transmembrane helix</keyword>
<feature type="transmembrane region" description="Helical" evidence="11">
    <location>
        <begin position="20"/>
        <end position="45"/>
    </location>
</feature>
<proteinExistence type="predicted"/>
<dbReference type="EMBL" id="CP069798">
    <property type="protein sequence ID" value="QRQ81390.1"/>
    <property type="molecule type" value="Genomic_DNA"/>
</dbReference>
<dbReference type="Pfam" id="PF01435">
    <property type="entry name" value="Peptidase_M48"/>
    <property type="match status" value="1"/>
</dbReference>
<dbReference type="CDD" id="cd07340">
    <property type="entry name" value="M48B_Htpx_like"/>
    <property type="match status" value="1"/>
</dbReference>
<accession>A0A892ZFP7</accession>
<evidence type="ECO:0000256" key="3">
    <source>
        <dbReference type="ARBA" id="ARBA00022670"/>
    </source>
</evidence>
<dbReference type="PANTHER" id="PTHR43221:SF2">
    <property type="entry name" value="PROTEASE HTPX HOMOLOG"/>
    <property type="match status" value="1"/>
</dbReference>
<feature type="transmembrane region" description="Helical" evidence="11">
    <location>
        <begin position="57"/>
        <end position="77"/>
    </location>
</feature>
<keyword evidence="5" id="KW-0479">Metal-binding</keyword>
<dbReference type="Proteomes" id="UP000653156">
    <property type="component" value="Chromosome"/>
</dbReference>
<reference evidence="13" key="1">
    <citation type="submission" date="2021-02" db="EMBL/GenBank/DDBJ databases">
        <title>Neisseriaceae sp. 26B isolated from the cloaca of a Common Toad-headed Turtle (Mesoclemmys nasuta).</title>
        <authorList>
            <person name="Spergser J."/>
            <person name="Busse H.-J."/>
        </authorList>
    </citation>
    <scope>NUCLEOTIDE SEQUENCE</scope>
    <source>
        <strain evidence="13">26B</strain>
    </source>
</reference>
<dbReference type="RefSeq" id="WP_230338683.1">
    <property type="nucleotide sequence ID" value="NZ_CP069798.1"/>
</dbReference>
<evidence type="ECO:0000256" key="1">
    <source>
        <dbReference type="ARBA" id="ARBA00001947"/>
    </source>
</evidence>
<evidence type="ECO:0000256" key="4">
    <source>
        <dbReference type="ARBA" id="ARBA00022692"/>
    </source>
</evidence>
<evidence type="ECO:0000256" key="9">
    <source>
        <dbReference type="ARBA" id="ARBA00023049"/>
    </source>
</evidence>
<feature type="transmembrane region" description="Helical" evidence="11">
    <location>
        <begin position="187"/>
        <end position="206"/>
    </location>
</feature>
<gene>
    <name evidence="13" type="ORF">JQU52_11830</name>
</gene>
<dbReference type="AlphaFoldDB" id="A0A892ZFP7"/>
<name>A0A892ZFP7_9NEIS</name>
<dbReference type="InterPro" id="IPR050083">
    <property type="entry name" value="HtpX_protease"/>
</dbReference>
<keyword evidence="7" id="KW-0862">Zinc</keyword>
<evidence type="ECO:0000313" key="13">
    <source>
        <dbReference type="EMBL" id="QRQ81390.1"/>
    </source>
</evidence>
<dbReference type="InterPro" id="IPR001915">
    <property type="entry name" value="Peptidase_M48"/>
</dbReference>
<evidence type="ECO:0000256" key="11">
    <source>
        <dbReference type="SAM" id="Phobius"/>
    </source>
</evidence>
<evidence type="ECO:0000259" key="12">
    <source>
        <dbReference type="Pfam" id="PF01435"/>
    </source>
</evidence>